<sequence>MKRFVSGWVPSHFEVSCLGAMAFTTKQMSLIVATFGILSFIFGVVAENKKPASGSAITGKGVVICKYPSDPTVVLGYLATAFLAVSTVAGYLSLFYPYKGKSIPQTALFRSTSFLVFFNIALGTAGLAAAFLLWPTITEQLHLIHNVHYNLETSCPTAKTGLLGGGAFLSLDASLFWLVSLMLADNAREDYFDEVESGGKGDHGHVLASDYDADGALKLGLVWYSFGTLVPGLILYTMFVYESGQLIGTFVVLLLLASQSKTLTCLPSTSIQDLSFLSRSSDVGFQSPDWLAEGHKSEDFDPILINTSYALCKGWFLVLTNLGNGGDDDVLILTELGNGGDDDGHGLYLSQPQFVSLGNSRLYAINDKYDNLFENNAKNGSFYLQSKVHKAKECLEPLYQCKDQGTTAG</sequence>
<evidence type="ECO:0000256" key="2">
    <source>
        <dbReference type="ARBA" id="ARBA00022692"/>
    </source>
</evidence>
<keyword evidence="4 7" id="KW-1133">Transmembrane helix</keyword>
<proteinExistence type="inferred from homology"/>
<evidence type="ECO:0000256" key="1">
    <source>
        <dbReference type="ARBA" id="ARBA00004127"/>
    </source>
</evidence>
<evidence type="ECO:0000256" key="5">
    <source>
        <dbReference type="ARBA" id="ARBA00023136"/>
    </source>
</evidence>
<keyword evidence="5 7" id="KW-0472">Membrane</keyword>
<feature type="transmembrane region" description="Helical" evidence="7">
    <location>
        <begin position="114"/>
        <end position="134"/>
    </location>
</feature>
<dbReference type="EMBL" id="SDRB02013121">
    <property type="protein sequence ID" value="THF95924.1"/>
    <property type="molecule type" value="Genomic_DNA"/>
</dbReference>
<accession>A0A4S4D139</accession>
<evidence type="ECO:0000256" key="3">
    <source>
        <dbReference type="ARBA" id="ARBA00022729"/>
    </source>
</evidence>
<organism evidence="8 9">
    <name type="scientific">Camellia sinensis var. sinensis</name>
    <name type="common">China tea</name>
    <dbReference type="NCBI Taxonomy" id="542762"/>
    <lineage>
        <taxon>Eukaryota</taxon>
        <taxon>Viridiplantae</taxon>
        <taxon>Streptophyta</taxon>
        <taxon>Embryophyta</taxon>
        <taxon>Tracheophyta</taxon>
        <taxon>Spermatophyta</taxon>
        <taxon>Magnoliopsida</taxon>
        <taxon>eudicotyledons</taxon>
        <taxon>Gunneridae</taxon>
        <taxon>Pentapetalae</taxon>
        <taxon>asterids</taxon>
        <taxon>Ericales</taxon>
        <taxon>Theaceae</taxon>
        <taxon>Camellia</taxon>
    </lineage>
</organism>
<dbReference type="InterPro" id="IPR036869">
    <property type="entry name" value="J_dom_sf"/>
</dbReference>
<evidence type="ECO:0000313" key="8">
    <source>
        <dbReference type="EMBL" id="THF95924.1"/>
    </source>
</evidence>
<dbReference type="Gene3D" id="1.10.287.110">
    <property type="entry name" value="DnaJ domain"/>
    <property type="match status" value="1"/>
</dbReference>
<comment type="similarity">
    <text evidence="6">Belongs to the DESIGUAL family.</text>
</comment>
<feature type="transmembrane region" description="Helical" evidence="7">
    <location>
        <begin position="28"/>
        <end position="46"/>
    </location>
</feature>
<keyword evidence="2 7" id="KW-0812">Transmembrane</keyword>
<dbReference type="PANTHER" id="PTHR31769">
    <property type="entry name" value="OS07G0462200 PROTEIN-RELATED"/>
    <property type="match status" value="1"/>
</dbReference>
<name>A0A4S4D139_CAMSN</name>
<keyword evidence="3" id="KW-0732">Signal</keyword>
<reference evidence="8 9" key="1">
    <citation type="journal article" date="2018" name="Proc. Natl. Acad. Sci. U.S.A.">
        <title>Draft genome sequence of Camellia sinensis var. sinensis provides insights into the evolution of the tea genome and tea quality.</title>
        <authorList>
            <person name="Wei C."/>
            <person name="Yang H."/>
            <person name="Wang S."/>
            <person name="Zhao J."/>
            <person name="Liu C."/>
            <person name="Gao L."/>
            <person name="Xia E."/>
            <person name="Lu Y."/>
            <person name="Tai Y."/>
            <person name="She G."/>
            <person name="Sun J."/>
            <person name="Cao H."/>
            <person name="Tong W."/>
            <person name="Gao Q."/>
            <person name="Li Y."/>
            <person name="Deng W."/>
            <person name="Jiang X."/>
            <person name="Wang W."/>
            <person name="Chen Q."/>
            <person name="Zhang S."/>
            <person name="Li H."/>
            <person name="Wu J."/>
            <person name="Wang P."/>
            <person name="Li P."/>
            <person name="Shi C."/>
            <person name="Zheng F."/>
            <person name="Jian J."/>
            <person name="Huang B."/>
            <person name="Shan D."/>
            <person name="Shi M."/>
            <person name="Fang C."/>
            <person name="Yue Y."/>
            <person name="Li F."/>
            <person name="Li D."/>
            <person name="Wei S."/>
            <person name="Han B."/>
            <person name="Jiang C."/>
            <person name="Yin Y."/>
            <person name="Xia T."/>
            <person name="Zhang Z."/>
            <person name="Bennetzen J.L."/>
            <person name="Zhao S."/>
            <person name="Wan X."/>
        </authorList>
    </citation>
    <scope>NUCLEOTIDE SEQUENCE [LARGE SCALE GENOMIC DNA]</scope>
    <source>
        <strain evidence="9">cv. Shuchazao</strain>
        <tissue evidence="8">Leaf</tissue>
    </source>
</reference>
<keyword evidence="9" id="KW-1185">Reference proteome</keyword>
<dbReference type="Pfam" id="PF06749">
    <property type="entry name" value="DUF1218"/>
    <property type="match status" value="1"/>
</dbReference>
<comment type="caution">
    <text evidence="8">The sequence shown here is derived from an EMBL/GenBank/DDBJ whole genome shotgun (WGS) entry which is preliminary data.</text>
</comment>
<dbReference type="AlphaFoldDB" id="A0A4S4D139"/>
<protein>
    <submittedName>
        <fullName evidence="8">Uncharacterized protein</fullName>
    </submittedName>
</protein>
<dbReference type="InterPro" id="IPR009606">
    <property type="entry name" value="DEAL/Modifying_wall_lignin1/2"/>
</dbReference>
<evidence type="ECO:0000256" key="7">
    <source>
        <dbReference type="SAM" id="Phobius"/>
    </source>
</evidence>
<evidence type="ECO:0000256" key="6">
    <source>
        <dbReference type="ARBA" id="ARBA00029467"/>
    </source>
</evidence>
<gene>
    <name evidence="8" type="ORF">TEA_024432</name>
</gene>
<feature type="transmembrane region" description="Helical" evidence="7">
    <location>
        <begin position="74"/>
        <end position="94"/>
    </location>
</feature>
<evidence type="ECO:0000313" key="9">
    <source>
        <dbReference type="Proteomes" id="UP000306102"/>
    </source>
</evidence>
<dbReference type="Proteomes" id="UP000306102">
    <property type="component" value="Unassembled WGS sequence"/>
</dbReference>
<dbReference type="InterPro" id="IPR052222">
    <property type="entry name" value="DESIGUAL"/>
</dbReference>
<evidence type="ECO:0000256" key="4">
    <source>
        <dbReference type="ARBA" id="ARBA00022989"/>
    </source>
</evidence>
<dbReference type="GO" id="GO:0012505">
    <property type="term" value="C:endomembrane system"/>
    <property type="evidence" value="ECO:0007669"/>
    <property type="project" value="UniProtKB-SubCell"/>
</dbReference>
<comment type="subcellular location">
    <subcellularLocation>
        <location evidence="1">Endomembrane system</location>
        <topology evidence="1">Multi-pass membrane protein</topology>
    </subcellularLocation>
</comment>
<feature type="transmembrane region" description="Helical" evidence="7">
    <location>
        <begin position="162"/>
        <end position="184"/>
    </location>
</feature>